<evidence type="ECO:0000313" key="2">
    <source>
        <dbReference type="EMBL" id="GJT17796.1"/>
    </source>
</evidence>
<dbReference type="Proteomes" id="UP001151760">
    <property type="component" value="Unassembled WGS sequence"/>
</dbReference>
<feature type="region of interest" description="Disordered" evidence="1">
    <location>
        <begin position="119"/>
        <end position="138"/>
    </location>
</feature>
<accession>A0ABQ5BSE0</accession>
<name>A0ABQ5BSE0_9ASTR</name>
<proteinExistence type="predicted"/>
<protein>
    <submittedName>
        <fullName evidence="2">Uncharacterized protein</fullName>
    </submittedName>
</protein>
<reference evidence="2" key="2">
    <citation type="submission" date="2022-01" db="EMBL/GenBank/DDBJ databases">
        <authorList>
            <person name="Yamashiro T."/>
            <person name="Shiraishi A."/>
            <person name="Satake H."/>
            <person name="Nakayama K."/>
        </authorList>
    </citation>
    <scope>NUCLEOTIDE SEQUENCE</scope>
</reference>
<dbReference type="EMBL" id="BQNB010013588">
    <property type="protein sequence ID" value="GJT17796.1"/>
    <property type="molecule type" value="Genomic_DNA"/>
</dbReference>
<keyword evidence="3" id="KW-1185">Reference proteome</keyword>
<gene>
    <name evidence="2" type="ORF">Tco_0876502</name>
</gene>
<reference evidence="2" key="1">
    <citation type="journal article" date="2022" name="Int. J. Mol. Sci.">
        <title>Draft Genome of Tanacetum Coccineum: Genomic Comparison of Closely Related Tanacetum-Family Plants.</title>
        <authorList>
            <person name="Yamashiro T."/>
            <person name="Shiraishi A."/>
            <person name="Nakayama K."/>
            <person name="Satake H."/>
        </authorList>
    </citation>
    <scope>NUCLEOTIDE SEQUENCE</scope>
</reference>
<evidence type="ECO:0000313" key="3">
    <source>
        <dbReference type="Proteomes" id="UP001151760"/>
    </source>
</evidence>
<organism evidence="2 3">
    <name type="scientific">Tanacetum coccineum</name>
    <dbReference type="NCBI Taxonomy" id="301880"/>
    <lineage>
        <taxon>Eukaryota</taxon>
        <taxon>Viridiplantae</taxon>
        <taxon>Streptophyta</taxon>
        <taxon>Embryophyta</taxon>
        <taxon>Tracheophyta</taxon>
        <taxon>Spermatophyta</taxon>
        <taxon>Magnoliopsida</taxon>
        <taxon>eudicotyledons</taxon>
        <taxon>Gunneridae</taxon>
        <taxon>Pentapetalae</taxon>
        <taxon>asterids</taxon>
        <taxon>campanulids</taxon>
        <taxon>Asterales</taxon>
        <taxon>Asteraceae</taxon>
        <taxon>Asteroideae</taxon>
        <taxon>Anthemideae</taxon>
        <taxon>Anthemidinae</taxon>
        <taxon>Tanacetum</taxon>
    </lineage>
</organism>
<comment type="caution">
    <text evidence="2">The sequence shown here is derived from an EMBL/GenBank/DDBJ whole genome shotgun (WGS) entry which is preliminary data.</text>
</comment>
<evidence type="ECO:0000256" key="1">
    <source>
        <dbReference type="SAM" id="MobiDB-lite"/>
    </source>
</evidence>
<sequence>MLGKFRLYHSSRECPSLTRGRKGKQLKRAPCLLNSCVSGTMPLLLTFLVRSSLVFGSLDGRCWRRRDPKGKSRCNTIRAVVIGHALRGGTESTVKSREGGREPSRIWKEWREVEEIVREERDGGREGGGRRAEGGSRR</sequence>